<evidence type="ECO:0000256" key="1">
    <source>
        <dbReference type="SAM" id="SignalP"/>
    </source>
</evidence>
<dbReference type="InterPro" id="IPR036179">
    <property type="entry name" value="Ig-like_dom_sf"/>
</dbReference>
<dbReference type="Pfam" id="PF13927">
    <property type="entry name" value="Ig_3"/>
    <property type="match status" value="1"/>
</dbReference>
<evidence type="ECO:0000313" key="4">
    <source>
        <dbReference type="Proteomes" id="UP000625711"/>
    </source>
</evidence>
<dbReference type="SMART" id="SM00409">
    <property type="entry name" value="IG"/>
    <property type="match status" value="1"/>
</dbReference>
<dbReference type="Proteomes" id="UP000625711">
    <property type="component" value="Unassembled WGS sequence"/>
</dbReference>
<evidence type="ECO:0000259" key="2">
    <source>
        <dbReference type="PROSITE" id="PS50835"/>
    </source>
</evidence>
<protein>
    <recommendedName>
        <fullName evidence="2">Ig-like domain-containing protein</fullName>
    </recommendedName>
</protein>
<dbReference type="EMBL" id="JAACXV010000039">
    <property type="protein sequence ID" value="KAF7285974.1"/>
    <property type="molecule type" value="Genomic_DNA"/>
</dbReference>
<accession>A0A834MNN7</accession>
<proteinExistence type="predicted"/>
<dbReference type="InterPro" id="IPR007110">
    <property type="entry name" value="Ig-like_dom"/>
</dbReference>
<feature type="domain" description="Ig-like" evidence="2">
    <location>
        <begin position="26"/>
        <end position="108"/>
    </location>
</feature>
<keyword evidence="1" id="KW-0732">Signal</keyword>
<dbReference type="OrthoDB" id="2413561at2759"/>
<feature type="signal peptide" evidence="1">
    <location>
        <begin position="1"/>
        <end position="23"/>
    </location>
</feature>
<dbReference type="AlphaFoldDB" id="A0A834MNN7"/>
<gene>
    <name evidence="3" type="ORF">GWI33_008278</name>
</gene>
<dbReference type="InterPro" id="IPR013783">
    <property type="entry name" value="Ig-like_fold"/>
</dbReference>
<feature type="chain" id="PRO_5033022033" description="Ig-like domain-containing protein" evidence="1">
    <location>
        <begin position="24"/>
        <end position="182"/>
    </location>
</feature>
<keyword evidence="4" id="KW-1185">Reference proteome</keyword>
<sequence>MSGINSFIVLLVSIALFAFCSTAEEPYFSRSPEEVSVNVGASVTLPCEVTPGNGIIYYWELNGSKVVNTTRRFMKGSNLHITRVDRERDTGEFTCIAEDITQNNAAITSSPASLLIECKRACFHIFNVNDVVEVTLSVISTVALCNESEQDRTAKEGVKMQIPVEVPNQFDFIRVNDVEASH</sequence>
<comment type="caution">
    <text evidence="3">The sequence shown here is derived from an EMBL/GenBank/DDBJ whole genome shotgun (WGS) entry which is preliminary data.</text>
</comment>
<dbReference type="SUPFAM" id="SSF48726">
    <property type="entry name" value="Immunoglobulin"/>
    <property type="match status" value="1"/>
</dbReference>
<evidence type="ECO:0000313" key="3">
    <source>
        <dbReference type="EMBL" id="KAF7285974.1"/>
    </source>
</evidence>
<name>A0A834MNN7_RHYFE</name>
<organism evidence="3 4">
    <name type="scientific">Rhynchophorus ferrugineus</name>
    <name type="common">Red palm weevil</name>
    <name type="synonym">Curculio ferrugineus</name>
    <dbReference type="NCBI Taxonomy" id="354439"/>
    <lineage>
        <taxon>Eukaryota</taxon>
        <taxon>Metazoa</taxon>
        <taxon>Ecdysozoa</taxon>
        <taxon>Arthropoda</taxon>
        <taxon>Hexapoda</taxon>
        <taxon>Insecta</taxon>
        <taxon>Pterygota</taxon>
        <taxon>Neoptera</taxon>
        <taxon>Endopterygota</taxon>
        <taxon>Coleoptera</taxon>
        <taxon>Polyphaga</taxon>
        <taxon>Cucujiformia</taxon>
        <taxon>Curculionidae</taxon>
        <taxon>Dryophthorinae</taxon>
        <taxon>Rhynchophorus</taxon>
    </lineage>
</organism>
<dbReference type="PROSITE" id="PS50835">
    <property type="entry name" value="IG_LIKE"/>
    <property type="match status" value="1"/>
</dbReference>
<dbReference type="CDD" id="cd00096">
    <property type="entry name" value="Ig"/>
    <property type="match status" value="1"/>
</dbReference>
<dbReference type="InterPro" id="IPR003599">
    <property type="entry name" value="Ig_sub"/>
</dbReference>
<reference evidence="3" key="1">
    <citation type="submission" date="2020-08" db="EMBL/GenBank/DDBJ databases">
        <title>Genome sequencing and assembly of the red palm weevil Rhynchophorus ferrugineus.</title>
        <authorList>
            <person name="Dias G.B."/>
            <person name="Bergman C.M."/>
            <person name="Manee M."/>
        </authorList>
    </citation>
    <scope>NUCLEOTIDE SEQUENCE</scope>
    <source>
        <strain evidence="3">AA-2017</strain>
        <tissue evidence="3">Whole larva</tissue>
    </source>
</reference>
<dbReference type="Gene3D" id="2.60.40.10">
    <property type="entry name" value="Immunoglobulins"/>
    <property type="match status" value="1"/>
</dbReference>